<organism evidence="2 3">
    <name type="scientific">Agrilutibacter solisilvae</name>
    <dbReference type="NCBI Taxonomy" id="2763317"/>
    <lineage>
        <taxon>Bacteria</taxon>
        <taxon>Pseudomonadati</taxon>
        <taxon>Pseudomonadota</taxon>
        <taxon>Gammaproteobacteria</taxon>
        <taxon>Lysobacterales</taxon>
        <taxon>Lysobacteraceae</taxon>
        <taxon>Agrilutibacter</taxon>
    </lineage>
</organism>
<feature type="transmembrane region" description="Helical" evidence="1">
    <location>
        <begin position="53"/>
        <end position="75"/>
    </location>
</feature>
<dbReference type="AlphaFoldDB" id="A0A975ARC6"/>
<name>A0A975ARC6_9GAMM</name>
<dbReference type="EMBL" id="CP071518">
    <property type="protein sequence ID" value="QSX77734.1"/>
    <property type="molecule type" value="Genomic_DNA"/>
</dbReference>
<gene>
    <name evidence="2" type="ORF">I8J32_013465</name>
</gene>
<keyword evidence="1" id="KW-0472">Membrane</keyword>
<sequence length="142" mass="15967">MEVHHADKAYRTRSLWLLAAVMIMCGVLLWQLQHWLDSLGSQLDGRDPQSVRYWVRMLLSGLGVAMAVPAIGLSVNLRRLARAAMSEERFPPADLKTLRDVRVLRGPAARAWASRVRMASGAALALAGLLLGWAAWAWWYFR</sequence>
<feature type="transmembrane region" description="Helical" evidence="1">
    <location>
        <begin position="122"/>
        <end position="141"/>
    </location>
</feature>
<keyword evidence="1" id="KW-0812">Transmembrane</keyword>
<dbReference type="KEGG" id="lsf:I8J32_013465"/>
<reference evidence="2 3" key="1">
    <citation type="submission" date="2021-03" db="EMBL/GenBank/DDBJ databases">
        <title>Lysobacter sp. nov. isolated from soil of gangwondo yeongwol, south Korea.</title>
        <authorList>
            <person name="Kim K.R."/>
            <person name="Kim K.H."/>
            <person name="Jeon C.O."/>
        </authorList>
    </citation>
    <scope>NUCLEOTIDE SEQUENCE [LARGE SCALE GENOMIC DNA]</scope>
    <source>
        <strain evidence="2 3">R19</strain>
    </source>
</reference>
<keyword evidence="3" id="KW-1185">Reference proteome</keyword>
<protein>
    <submittedName>
        <fullName evidence="2">Uncharacterized protein</fullName>
    </submittedName>
</protein>
<dbReference type="RefSeq" id="WP_200616470.1">
    <property type="nucleotide sequence ID" value="NZ_CP071518.1"/>
</dbReference>
<evidence type="ECO:0000313" key="3">
    <source>
        <dbReference type="Proteomes" id="UP000639274"/>
    </source>
</evidence>
<proteinExistence type="predicted"/>
<evidence type="ECO:0000313" key="2">
    <source>
        <dbReference type="EMBL" id="QSX77734.1"/>
    </source>
</evidence>
<evidence type="ECO:0000256" key="1">
    <source>
        <dbReference type="SAM" id="Phobius"/>
    </source>
</evidence>
<feature type="transmembrane region" description="Helical" evidence="1">
    <location>
        <begin position="15"/>
        <end position="33"/>
    </location>
</feature>
<keyword evidence="1" id="KW-1133">Transmembrane helix</keyword>
<accession>A0A975ARC6</accession>
<dbReference type="Proteomes" id="UP000639274">
    <property type="component" value="Chromosome"/>
</dbReference>